<feature type="region of interest" description="Disordered" evidence="1">
    <location>
        <begin position="1"/>
        <end position="41"/>
    </location>
</feature>
<feature type="compositionally biased region" description="Low complexity" evidence="1">
    <location>
        <begin position="1"/>
        <end position="16"/>
    </location>
</feature>
<proteinExistence type="predicted"/>
<evidence type="ECO:0000313" key="3">
    <source>
        <dbReference type="Proteomes" id="UP000305067"/>
    </source>
</evidence>
<protein>
    <submittedName>
        <fullName evidence="2">Uncharacterized protein</fullName>
    </submittedName>
</protein>
<dbReference type="AlphaFoldDB" id="A0A5C3QMZ6"/>
<organism evidence="2 3">
    <name type="scientific">Pterulicium gracile</name>
    <dbReference type="NCBI Taxonomy" id="1884261"/>
    <lineage>
        <taxon>Eukaryota</taxon>
        <taxon>Fungi</taxon>
        <taxon>Dikarya</taxon>
        <taxon>Basidiomycota</taxon>
        <taxon>Agaricomycotina</taxon>
        <taxon>Agaricomycetes</taxon>
        <taxon>Agaricomycetidae</taxon>
        <taxon>Agaricales</taxon>
        <taxon>Pleurotineae</taxon>
        <taxon>Pterulaceae</taxon>
        <taxon>Pterulicium</taxon>
    </lineage>
</organism>
<reference evidence="2 3" key="1">
    <citation type="journal article" date="2019" name="Nat. Ecol. Evol.">
        <title>Megaphylogeny resolves global patterns of mushroom evolution.</title>
        <authorList>
            <person name="Varga T."/>
            <person name="Krizsan K."/>
            <person name="Foldi C."/>
            <person name="Dima B."/>
            <person name="Sanchez-Garcia M."/>
            <person name="Sanchez-Ramirez S."/>
            <person name="Szollosi G.J."/>
            <person name="Szarkandi J.G."/>
            <person name="Papp V."/>
            <person name="Albert L."/>
            <person name="Andreopoulos W."/>
            <person name="Angelini C."/>
            <person name="Antonin V."/>
            <person name="Barry K.W."/>
            <person name="Bougher N.L."/>
            <person name="Buchanan P."/>
            <person name="Buyck B."/>
            <person name="Bense V."/>
            <person name="Catcheside P."/>
            <person name="Chovatia M."/>
            <person name="Cooper J."/>
            <person name="Damon W."/>
            <person name="Desjardin D."/>
            <person name="Finy P."/>
            <person name="Geml J."/>
            <person name="Haridas S."/>
            <person name="Hughes K."/>
            <person name="Justo A."/>
            <person name="Karasinski D."/>
            <person name="Kautmanova I."/>
            <person name="Kiss B."/>
            <person name="Kocsube S."/>
            <person name="Kotiranta H."/>
            <person name="LaButti K.M."/>
            <person name="Lechner B.E."/>
            <person name="Liimatainen K."/>
            <person name="Lipzen A."/>
            <person name="Lukacs Z."/>
            <person name="Mihaltcheva S."/>
            <person name="Morgado L.N."/>
            <person name="Niskanen T."/>
            <person name="Noordeloos M.E."/>
            <person name="Ohm R.A."/>
            <person name="Ortiz-Santana B."/>
            <person name="Ovrebo C."/>
            <person name="Racz N."/>
            <person name="Riley R."/>
            <person name="Savchenko A."/>
            <person name="Shiryaev A."/>
            <person name="Soop K."/>
            <person name="Spirin V."/>
            <person name="Szebenyi C."/>
            <person name="Tomsovsky M."/>
            <person name="Tulloss R.E."/>
            <person name="Uehling J."/>
            <person name="Grigoriev I.V."/>
            <person name="Vagvolgyi C."/>
            <person name="Papp T."/>
            <person name="Martin F.M."/>
            <person name="Miettinen O."/>
            <person name="Hibbett D.S."/>
            <person name="Nagy L.G."/>
        </authorList>
    </citation>
    <scope>NUCLEOTIDE SEQUENCE [LARGE SCALE GENOMIC DNA]</scope>
    <source>
        <strain evidence="2 3">CBS 309.79</strain>
    </source>
</reference>
<dbReference type="Proteomes" id="UP000305067">
    <property type="component" value="Unassembled WGS sequence"/>
</dbReference>
<dbReference type="EMBL" id="ML178820">
    <property type="protein sequence ID" value="TFL03286.1"/>
    <property type="molecule type" value="Genomic_DNA"/>
</dbReference>
<sequence>MHLPKPSTTSPNTRPNGPRPPRPTSLTSSSPSCVVSKVTAHRTPIRIKVKTRKAAGIASSKPTPYSQALELRRSGGISSRLGQYGPGDNDDGDDLQRVGTNATYLKPLTGPADEDSAIYTRRRYARLAKIRAGGKVYARARRRAGYALVVGYGAGYEEGAMGDVHVMTVIEEIEEVDDV</sequence>
<name>A0A5C3QMZ6_9AGAR</name>
<evidence type="ECO:0000313" key="2">
    <source>
        <dbReference type="EMBL" id="TFL03286.1"/>
    </source>
</evidence>
<keyword evidence="3" id="KW-1185">Reference proteome</keyword>
<gene>
    <name evidence="2" type="ORF">BDV98DRAFT_563968</name>
</gene>
<evidence type="ECO:0000256" key="1">
    <source>
        <dbReference type="SAM" id="MobiDB-lite"/>
    </source>
</evidence>
<accession>A0A5C3QMZ6</accession>